<gene>
    <name evidence="3" type="ORF">Cvel_11302</name>
</gene>
<evidence type="ECO:0000313" key="3">
    <source>
        <dbReference type="EMBL" id="CEM52484.1"/>
    </source>
</evidence>
<feature type="region of interest" description="Disordered" evidence="1">
    <location>
        <begin position="245"/>
        <end position="273"/>
    </location>
</feature>
<dbReference type="Pfam" id="PF07572">
    <property type="entry name" value="BCNT"/>
    <property type="match status" value="1"/>
</dbReference>
<dbReference type="InterPro" id="IPR011421">
    <property type="entry name" value="BCNT-C"/>
</dbReference>
<sequence length="441" mass="50149">MAASAQNIMDMQLNSEDESEDEDYEQSSLDSEDEDEERERRRGQTTKKKKKVSRRVKEYAALKGISEEEAEKQINKQEEAADREERERKRRAEVEAEFDEMCEEERKTYGAPPPSSLSLPINVPKSAQLEPAFLSRLDPSDRHQLSESSELMASLLNRPPDLPKIFPPLEPADLKKRKFDSDSAEPLPENSNSRSAFSYHFRLKPPEGEQESRKRRRKEQKEQMDQFTANHFGLEEMDQFIASHSGLVRESESSAPPAAAAAAAAAAASASPLSFETLRARAKKESRGPDNPEITAEFVSKAVYKVKHADYIEIEETVQFGTQQVQQKRVIKKGTEEHAKWLRQQQHKESRTVGMQGLDELQQKISGPQKVSAVTKTQHMWKEKVRDEKLEDELRGGKGAGIQETEAFLTATDWKMHERERGMRAQVRKEQQGPSEKGGGR</sequence>
<feature type="compositionally biased region" description="Basic and acidic residues" evidence="1">
    <location>
        <begin position="71"/>
        <end position="94"/>
    </location>
</feature>
<reference evidence="3" key="1">
    <citation type="submission" date="2014-11" db="EMBL/GenBank/DDBJ databases">
        <authorList>
            <person name="Otto D Thomas"/>
            <person name="Naeem Raeece"/>
        </authorList>
    </citation>
    <scope>NUCLEOTIDE SEQUENCE</scope>
</reference>
<feature type="compositionally biased region" description="Basic and acidic residues" evidence="1">
    <location>
        <begin position="414"/>
        <end position="431"/>
    </location>
</feature>
<evidence type="ECO:0000256" key="1">
    <source>
        <dbReference type="SAM" id="MobiDB-lite"/>
    </source>
</evidence>
<feature type="compositionally biased region" description="Low complexity" evidence="1">
    <location>
        <begin position="253"/>
        <end position="272"/>
    </location>
</feature>
<feature type="region of interest" description="Disordered" evidence="1">
    <location>
        <begin position="1"/>
        <end position="232"/>
    </location>
</feature>
<protein>
    <recommendedName>
        <fullName evidence="2">BCNT-C domain-containing protein</fullName>
    </recommendedName>
</protein>
<feature type="compositionally biased region" description="Pro residues" evidence="1">
    <location>
        <begin position="160"/>
        <end position="170"/>
    </location>
</feature>
<proteinExistence type="predicted"/>
<feature type="compositionally biased region" description="Basic and acidic residues" evidence="1">
    <location>
        <begin position="380"/>
        <end position="396"/>
    </location>
</feature>
<name>A0A0G4I6D6_9ALVE</name>
<feature type="compositionally biased region" description="Acidic residues" evidence="1">
    <location>
        <begin position="15"/>
        <end position="37"/>
    </location>
</feature>
<feature type="region of interest" description="Disordered" evidence="1">
    <location>
        <begin position="362"/>
        <end position="441"/>
    </location>
</feature>
<feature type="domain" description="BCNT-C" evidence="2">
    <location>
        <begin position="352"/>
        <end position="430"/>
    </location>
</feature>
<accession>A0A0G4I6D6</accession>
<organism evidence="3">
    <name type="scientific">Chromera velia CCMP2878</name>
    <dbReference type="NCBI Taxonomy" id="1169474"/>
    <lineage>
        <taxon>Eukaryota</taxon>
        <taxon>Sar</taxon>
        <taxon>Alveolata</taxon>
        <taxon>Colpodellida</taxon>
        <taxon>Chromeraceae</taxon>
        <taxon>Chromera</taxon>
    </lineage>
</organism>
<dbReference type="EMBL" id="CDMZ01005265">
    <property type="protein sequence ID" value="CEM52484.1"/>
    <property type="molecule type" value="Genomic_DNA"/>
</dbReference>
<evidence type="ECO:0000259" key="2">
    <source>
        <dbReference type="PROSITE" id="PS51279"/>
    </source>
</evidence>
<feature type="compositionally biased region" description="Low complexity" evidence="1">
    <location>
        <begin position="146"/>
        <end position="156"/>
    </location>
</feature>
<feature type="compositionally biased region" description="Basic residues" evidence="1">
    <location>
        <begin position="41"/>
        <end position="54"/>
    </location>
</feature>
<feature type="compositionally biased region" description="Polar residues" evidence="1">
    <location>
        <begin position="1"/>
        <end position="14"/>
    </location>
</feature>
<dbReference type="VEuPathDB" id="CryptoDB:Cvel_11302"/>
<dbReference type="PROSITE" id="PS51279">
    <property type="entry name" value="BCNT_C"/>
    <property type="match status" value="1"/>
</dbReference>
<dbReference type="AlphaFoldDB" id="A0A0G4I6D6"/>